<dbReference type="OrthoDB" id="2603910at2"/>
<feature type="chain" id="PRO_5038515013" evidence="2">
    <location>
        <begin position="23"/>
        <end position="286"/>
    </location>
</feature>
<dbReference type="AlphaFoldDB" id="A0A3D9HZ09"/>
<keyword evidence="2" id="KW-0732">Signal</keyword>
<feature type="signal peptide" evidence="2">
    <location>
        <begin position="1"/>
        <end position="22"/>
    </location>
</feature>
<accession>A0A3D9HZ09</accession>
<dbReference type="RefSeq" id="WP_115995263.1">
    <property type="nucleotide sequence ID" value="NZ_QRDY01000022.1"/>
</dbReference>
<feature type="compositionally biased region" description="Polar residues" evidence="1">
    <location>
        <begin position="234"/>
        <end position="250"/>
    </location>
</feature>
<feature type="region of interest" description="Disordered" evidence="1">
    <location>
        <begin position="231"/>
        <end position="267"/>
    </location>
</feature>
<name>A0A3D9HZ09_9BACL</name>
<sequence>MFKQRKKTIVLLILTTMIATSAMPVAASVIREAGEKAELILGLKPERIEQAAPNDRISPIEPVVLKTEGTGAGEDEQVVYQGSRDSLEKEPQDRYSMTTEQMEKYIDDGFTIADLYEADALANQWLIAPDQLLKHRKVEGNWEKGLQSAQTENAQLIVEGVYKPKYPKEFAELSKEKLNPETQLQLFAYYDRDQSAPMKNLINLYRKSPETFKQNHKKMLSDTASRVTEMHLSKPTTSGKQSTKDVSQVELSEREQQSMQELAEKTGIPADKLTQKYQSFLEGARK</sequence>
<keyword evidence="4" id="KW-1185">Reference proteome</keyword>
<proteinExistence type="predicted"/>
<gene>
    <name evidence="3" type="ORF">DFP95_12262</name>
</gene>
<dbReference type="EMBL" id="QRDY01000022">
    <property type="protein sequence ID" value="RED54737.1"/>
    <property type="molecule type" value="Genomic_DNA"/>
</dbReference>
<comment type="caution">
    <text evidence="3">The sequence shown here is derived from an EMBL/GenBank/DDBJ whole genome shotgun (WGS) entry which is preliminary data.</text>
</comment>
<evidence type="ECO:0000256" key="2">
    <source>
        <dbReference type="SAM" id="SignalP"/>
    </source>
</evidence>
<protein>
    <submittedName>
        <fullName evidence="3">Uncharacterized protein</fullName>
    </submittedName>
</protein>
<evidence type="ECO:0000313" key="3">
    <source>
        <dbReference type="EMBL" id="RED54737.1"/>
    </source>
</evidence>
<reference evidence="3 4" key="1">
    <citation type="submission" date="2018-07" db="EMBL/GenBank/DDBJ databases">
        <title>Genomic Encyclopedia of Type Strains, Phase III (KMG-III): the genomes of soil and plant-associated and newly described type strains.</title>
        <authorList>
            <person name="Whitman W."/>
        </authorList>
    </citation>
    <scope>NUCLEOTIDE SEQUENCE [LARGE SCALE GENOMIC DNA]</scope>
    <source>
        <strain evidence="3 4">CECT 8236</strain>
    </source>
</reference>
<evidence type="ECO:0000256" key="1">
    <source>
        <dbReference type="SAM" id="MobiDB-lite"/>
    </source>
</evidence>
<organism evidence="3 4">
    <name type="scientific">Cohnella lupini</name>
    <dbReference type="NCBI Taxonomy" id="1294267"/>
    <lineage>
        <taxon>Bacteria</taxon>
        <taxon>Bacillati</taxon>
        <taxon>Bacillota</taxon>
        <taxon>Bacilli</taxon>
        <taxon>Bacillales</taxon>
        <taxon>Paenibacillaceae</taxon>
        <taxon>Cohnella</taxon>
    </lineage>
</organism>
<evidence type="ECO:0000313" key="4">
    <source>
        <dbReference type="Proteomes" id="UP000256869"/>
    </source>
</evidence>
<dbReference type="Proteomes" id="UP000256869">
    <property type="component" value="Unassembled WGS sequence"/>
</dbReference>